<name>A0AAY4C2V3_9TELE</name>
<dbReference type="CDD" id="cd01233">
    <property type="entry name" value="PH_KIFIA_KIFIB"/>
    <property type="match status" value="1"/>
</dbReference>
<dbReference type="FunFam" id="3.40.850.10:FF:000004">
    <property type="entry name" value="Kinesin-like protein isoform 2"/>
    <property type="match status" value="1"/>
</dbReference>
<feature type="compositionally biased region" description="Polar residues" evidence="20">
    <location>
        <begin position="1571"/>
        <end position="1584"/>
    </location>
</feature>
<comment type="similarity">
    <text evidence="18">Belongs to the TRAFAC class myosin-kinesin ATPase superfamily. Kinesin family.</text>
</comment>
<keyword evidence="10" id="KW-0472">Membrane</keyword>
<accession>A0AAY4C2V3</accession>
<keyword evidence="24" id="KW-1185">Reference proteome</keyword>
<evidence type="ECO:0000256" key="20">
    <source>
        <dbReference type="SAM" id="MobiDB-lite"/>
    </source>
</evidence>
<dbReference type="PANTHER" id="PTHR47117:SF4">
    <property type="entry name" value="KINESIN-LIKE PROTEIN KIF1B ISOFORM X1"/>
    <property type="match status" value="1"/>
</dbReference>
<dbReference type="GO" id="GO:0005874">
    <property type="term" value="C:microtubule"/>
    <property type="evidence" value="ECO:0007669"/>
    <property type="project" value="UniProtKB-KW"/>
</dbReference>
<comment type="subcellular location">
    <subcellularLocation>
        <location evidence="1">Cytoplasm</location>
        <location evidence="1">Cytoskeleton</location>
    </subcellularLocation>
    <subcellularLocation>
        <location evidence="2">Cytoplasmic vesicle</location>
        <location evidence="2">Secretory vesicle membrane</location>
    </subcellularLocation>
    <subcellularLocation>
        <location evidence="15">Synapse</location>
    </subcellularLocation>
</comment>
<evidence type="ECO:0000256" key="10">
    <source>
        <dbReference type="ARBA" id="ARBA00023136"/>
    </source>
</evidence>
<keyword evidence="5" id="KW-0493">Microtubule</keyword>
<evidence type="ECO:0000256" key="6">
    <source>
        <dbReference type="ARBA" id="ARBA00022741"/>
    </source>
</evidence>
<dbReference type="InterPro" id="IPR008984">
    <property type="entry name" value="SMAD_FHA_dom_sf"/>
</dbReference>
<feature type="region of interest" description="Disordered" evidence="20">
    <location>
        <begin position="1547"/>
        <end position="1584"/>
    </location>
</feature>
<dbReference type="Gene3D" id="6.10.250.2520">
    <property type="match status" value="1"/>
</dbReference>
<dbReference type="Pfam" id="PF16183">
    <property type="entry name" value="Kinesin_assoc"/>
    <property type="match status" value="1"/>
</dbReference>
<dbReference type="Pfam" id="PF00498">
    <property type="entry name" value="FHA"/>
    <property type="match status" value="1"/>
</dbReference>
<dbReference type="InterPro" id="IPR011993">
    <property type="entry name" value="PH-like_dom_sf"/>
</dbReference>
<feature type="region of interest" description="Disordered" evidence="20">
    <location>
        <begin position="1446"/>
        <end position="1468"/>
    </location>
</feature>
<evidence type="ECO:0000256" key="11">
    <source>
        <dbReference type="ARBA" id="ARBA00023175"/>
    </source>
</evidence>
<feature type="domain" description="Kinesin motor" evidence="22">
    <location>
        <begin position="5"/>
        <end position="354"/>
    </location>
</feature>
<keyword evidence="7 18" id="KW-0067">ATP-binding</keyword>
<keyword evidence="8" id="KW-0770">Synapse</keyword>
<feature type="binding site" evidence="18">
    <location>
        <begin position="97"/>
        <end position="104"/>
    </location>
    <ligand>
        <name>ATP</name>
        <dbReference type="ChEBI" id="CHEBI:30616"/>
    </ligand>
</feature>
<dbReference type="GO" id="GO:0005524">
    <property type="term" value="F:ATP binding"/>
    <property type="evidence" value="ECO:0007669"/>
    <property type="project" value="UniProtKB-UniRule"/>
</dbReference>
<dbReference type="FunFam" id="2.30.29.30:FF:000023">
    <property type="entry name" value="Kinesin family member 1B"/>
    <property type="match status" value="1"/>
</dbReference>
<dbReference type="GeneTree" id="ENSGT00940000157445"/>
<evidence type="ECO:0000256" key="9">
    <source>
        <dbReference type="ARBA" id="ARBA00023054"/>
    </source>
</evidence>
<dbReference type="Pfam" id="PF00169">
    <property type="entry name" value="PH"/>
    <property type="match status" value="1"/>
</dbReference>
<gene>
    <name evidence="23" type="primary">KIF1B</name>
</gene>
<dbReference type="CDD" id="cd01365">
    <property type="entry name" value="KISc_KIF1A_KIF1B"/>
    <property type="match status" value="1"/>
</dbReference>
<organism evidence="23 24">
    <name type="scientific">Denticeps clupeoides</name>
    <name type="common">denticle herring</name>
    <dbReference type="NCBI Taxonomy" id="299321"/>
    <lineage>
        <taxon>Eukaryota</taxon>
        <taxon>Metazoa</taxon>
        <taxon>Chordata</taxon>
        <taxon>Craniata</taxon>
        <taxon>Vertebrata</taxon>
        <taxon>Euteleostomi</taxon>
        <taxon>Actinopterygii</taxon>
        <taxon>Neopterygii</taxon>
        <taxon>Teleostei</taxon>
        <taxon>Clupei</taxon>
        <taxon>Clupeiformes</taxon>
        <taxon>Denticipitoidei</taxon>
        <taxon>Denticipitidae</taxon>
        <taxon>Denticeps</taxon>
    </lineage>
</organism>
<keyword evidence="4" id="KW-0597">Phosphoprotein</keyword>
<protein>
    <recommendedName>
        <fullName evidence="17">plus-end-directed kinesin ATPase</fullName>
        <ecNumber evidence="17">5.6.1.3</ecNumber>
    </recommendedName>
</protein>
<dbReference type="SUPFAM" id="SSF52540">
    <property type="entry name" value="P-loop containing nucleoside triphosphate hydrolases"/>
    <property type="match status" value="1"/>
</dbReference>
<dbReference type="InterPro" id="IPR049780">
    <property type="entry name" value="PH_KIFIA_KIFIB"/>
</dbReference>
<dbReference type="InterPro" id="IPR001752">
    <property type="entry name" value="Kinesin_motor_dom"/>
</dbReference>
<dbReference type="PANTHER" id="PTHR47117">
    <property type="entry name" value="STAR-RELATED LIPID TRANSFER PROTEIN 9"/>
    <property type="match status" value="1"/>
</dbReference>
<evidence type="ECO:0000313" key="24">
    <source>
        <dbReference type="Proteomes" id="UP000694580"/>
    </source>
</evidence>
<dbReference type="GO" id="GO:0045202">
    <property type="term" value="C:synapse"/>
    <property type="evidence" value="ECO:0007669"/>
    <property type="project" value="UniProtKB-SubCell"/>
</dbReference>
<evidence type="ECO:0000256" key="2">
    <source>
        <dbReference type="ARBA" id="ARBA00004250"/>
    </source>
</evidence>
<dbReference type="PROSITE" id="PS50003">
    <property type="entry name" value="PH_DOMAIN"/>
    <property type="match status" value="1"/>
</dbReference>
<keyword evidence="13" id="KW-0413">Isomerase</keyword>
<dbReference type="PRINTS" id="PR00380">
    <property type="entry name" value="KINESINHEAVY"/>
</dbReference>
<evidence type="ECO:0000259" key="22">
    <source>
        <dbReference type="PROSITE" id="PS50067"/>
    </source>
</evidence>
<dbReference type="Gene3D" id="2.30.29.30">
    <property type="entry name" value="Pleckstrin-homology domain (PH domain)/Phosphotyrosine-binding domain (PTB)"/>
    <property type="match status" value="1"/>
</dbReference>
<keyword evidence="11 18" id="KW-0505">Motor protein</keyword>
<feature type="compositionally biased region" description="Low complexity" evidence="20">
    <location>
        <begin position="1449"/>
        <end position="1468"/>
    </location>
</feature>
<sequence length="1743" mass="195997">MSGASVKVAVRVRPFNSREMSKESKCIIQMLGNSTTILNPKNPKESPKSFSFDYSYWSHTSLDDPCFASQNQVYNDIGKEMLQHAFEGYNVCIFAYGQTGAGKSYTMMGKQEEGQEGIIPQLCEDLFEKINDNNTEELSYSVEVSYMEIYCERVRDLLNPKNKGNLRVREHPLLGPYVEDLSKLAVTSYTDIADLMDAGNKARTVAATNMNETSSRSHAVFTIVFTQRRHDSETDLSTEKVSKISLVDLAGSERADSTGAKGTRLKEGANINKSLTTLGKVISALAEVDNCTSKSKKKKKTDFIPYRDSVLTWLLRENLGGNSRTAMVAALSPADINYDETLSTLRYADRAKQIKCNAVINEDPNAKLVRELKDEVTRLKELLRAQGLGDILDIEPRGDECPGDGSKYLKDIHNNNHRYLLATENQRPGHFSTAPMGTLSASPSSGSLCSQLGLQSVSSIQERIMSTPGGEEAIERLKESEKIIAELNETWEEKLRKTEAIRMEREALLAEMGVAIREDGGTLGVFSPKKTPHLVNLNEDPLMSECLLYYIKDGITRVGQADAERRQDIVLSGAHIKEEHCFFRSERNANGDVVVMLVPCEGSETYVNGKRVMSAVQLRSGNRIIMGKNHVFRFNHPEQARAEREKTPSAETPVEPVDWTFAQRELLEKQGIDMKQEMEKRLTEMEILYKKEKEEADQLLEQQRLVYESKLQELQKQVETRSLIAETPDEEEEEEDEEEVPWTQHEYELAQWAFRKWRYHQFTSLRDQLWGNAVYLKEANPFLLLSHTHSGMIGVHCSLSLSNTLSIAVFAAPAWTCSSPIFQGCVNERLADRTPSPTFSTADSDITELADERQSEMEDFMDDEAFVDDTSSDAGTEEGSDLFSDGQDPFYDRSPWFILVGRAFVYLSNLLYPVPLVHRVAVVTEKGEVRGFLRVGVQAIAADDEAPDYGSGVRQSGTAKISFDDEYFKKSDFPSTAMTRSGLSLEELRIVEGQGQSSELTTPSEEMNRINDMDLKLARMEGKLGQRDELAEHLEVGSIFTFRVTVLQASGIAPEYADIFCQFNFLHRHDEAFSTEPLKNTGKGSPLGFYHVQNISVEVTESFIEYIKTKPIVFEVFGHYQQHPLHLHGQEIISPLQPSKKYYPPPTPLSKPVPATKLNTITKSNLGLCVSKYDLLVWFEISELEPTGEYIPAVVDHTGGLPCNGTYLLHQGIQRRITVTLIHEKGSELHWKDVRELVVGRIRNKSEVDDTAADAVLSLNIISAKNIKSSQNSNRTFYRFEAVWDSSLHNSLLLNRVTPYGEKIYMTLSAYLELDHCIQPAIITKDICMVFYSRDAKISPPRSLRSLFGTGYSKTPDCNRVTGVYELSLCKMSDTGSPGMQRRRRKVLDTSVAYVRGEENLAGWRPRGDSLILEHQWELEKLEQLHEVEKTRHLLLLREKLSETAPQKSLSDSLSPSLSSGTLSSSTSISSQISSTTFESAITPSESSGYDSADIESLVDREKELATKCLRLLTHTFNNEYSQVCNSISDCKLSDISPIGRDSSVTSFSSATLTPSSTCPSLADSRCGSMDQKTPEANSRASSPSCLDYENFPMVATLETPYLARAGKHEFLNLLPDIEEMRPGSVVSKKGYLSFMEPRSNSWVKHFVVVRRPYVFIYNSDKDPVERGVLNLSTAQVEYSEDQRAMLKTPNTFAVCTKHRGILLQANNDKDMNDWLYAFNPLLAGTIRYYIHWRLPEFKFQIN</sequence>
<evidence type="ECO:0000256" key="15">
    <source>
        <dbReference type="ARBA" id="ARBA00034103"/>
    </source>
</evidence>
<dbReference type="GO" id="GO:0008017">
    <property type="term" value="F:microtubule binding"/>
    <property type="evidence" value="ECO:0007669"/>
    <property type="project" value="InterPro"/>
</dbReference>
<feature type="domain" description="PH" evidence="21">
    <location>
        <begin position="1626"/>
        <end position="1724"/>
    </location>
</feature>
<dbReference type="InterPro" id="IPR036961">
    <property type="entry name" value="Kinesin_motor_dom_sf"/>
</dbReference>
<dbReference type="SUPFAM" id="SSF50729">
    <property type="entry name" value="PH domain-like"/>
    <property type="match status" value="1"/>
</dbReference>
<evidence type="ECO:0000256" key="12">
    <source>
        <dbReference type="ARBA" id="ARBA00023212"/>
    </source>
</evidence>
<keyword evidence="3" id="KW-0963">Cytoplasm</keyword>
<keyword evidence="12" id="KW-0206">Cytoskeleton</keyword>
<reference evidence="23" key="3">
    <citation type="submission" date="2025-09" db="UniProtKB">
        <authorList>
            <consortium name="Ensembl"/>
        </authorList>
    </citation>
    <scope>IDENTIFICATION</scope>
</reference>
<dbReference type="Proteomes" id="UP000694580">
    <property type="component" value="Chromosome 10"/>
</dbReference>
<dbReference type="EC" id="5.6.1.3" evidence="17"/>
<dbReference type="Gene3D" id="2.60.200.20">
    <property type="match status" value="1"/>
</dbReference>
<feature type="coiled-coil region" evidence="19">
    <location>
        <begin position="675"/>
        <end position="717"/>
    </location>
</feature>
<keyword evidence="6 18" id="KW-0547">Nucleotide-binding</keyword>
<dbReference type="Ensembl" id="ENSDCDT00010033892.1">
    <property type="protein sequence ID" value="ENSDCDP00010027403.1"/>
    <property type="gene ID" value="ENSDCDG00010014373.1"/>
</dbReference>
<dbReference type="InterPro" id="IPR019821">
    <property type="entry name" value="Kinesin_motor_CS"/>
</dbReference>
<dbReference type="GO" id="GO:0010970">
    <property type="term" value="P:transport along microtubule"/>
    <property type="evidence" value="ECO:0007669"/>
    <property type="project" value="UniProtKB-ARBA"/>
</dbReference>
<proteinExistence type="inferred from homology"/>
<feature type="compositionally biased region" description="Polar residues" evidence="20">
    <location>
        <begin position="1547"/>
        <end position="1560"/>
    </location>
</feature>
<dbReference type="InterPro" id="IPR000253">
    <property type="entry name" value="FHA_dom"/>
</dbReference>
<dbReference type="SMART" id="SM00233">
    <property type="entry name" value="PH"/>
    <property type="match status" value="1"/>
</dbReference>
<reference evidence="23" key="2">
    <citation type="submission" date="2025-08" db="UniProtKB">
        <authorList>
            <consortium name="Ensembl"/>
        </authorList>
    </citation>
    <scope>IDENTIFICATION</scope>
</reference>
<dbReference type="InterPro" id="IPR022164">
    <property type="entry name" value="Kinesin-like"/>
</dbReference>
<evidence type="ECO:0000256" key="8">
    <source>
        <dbReference type="ARBA" id="ARBA00023018"/>
    </source>
</evidence>
<evidence type="ECO:0000256" key="16">
    <source>
        <dbReference type="ARBA" id="ARBA00050273"/>
    </source>
</evidence>
<dbReference type="Pfam" id="PF00225">
    <property type="entry name" value="Kinesin"/>
    <property type="match status" value="1"/>
</dbReference>
<reference evidence="23 24" key="1">
    <citation type="submission" date="2020-06" db="EMBL/GenBank/DDBJ databases">
        <authorList>
            <consortium name="Wellcome Sanger Institute Data Sharing"/>
        </authorList>
    </citation>
    <scope>NUCLEOTIDE SEQUENCE [LARGE SCALE GENOMIC DNA]</scope>
</reference>
<dbReference type="FunFam" id="2.60.200.20:FF:000001">
    <property type="entry name" value="Kinesin family member 1B"/>
    <property type="match status" value="1"/>
</dbReference>
<evidence type="ECO:0000256" key="1">
    <source>
        <dbReference type="ARBA" id="ARBA00004245"/>
    </source>
</evidence>
<dbReference type="InterPro" id="IPR032405">
    <property type="entry name" value="Kinesin_assoc"/>
</dbReference>
<evidence type="ECO:0000256" key="13">
    <source>
        <dbReference type="ARBA" id="ARBA00023235"/>
    </source>
</evidence>
<evidence type="ECO:0000256" key="5">
    <source>
        <dbReference type="ARBA" id="ARBA00022701"/>
    </source>
</evidence>
<dbReference type="PROSITE" id="PS50067">
    <property type="entry name" value="KINESIN_MOTOR_2"/>
    <property type="match status" value="1"/>
</dbReference>
<dbReference type="InterPro" id="IPR027417">
    <property type="entry name" value="P-loop_NTPase"/>
</dbReference>
<evidence type="ECO:0000256" key="18">
    <source>
        <dbReference type="PROSITE-ProRule" id="PRU00283"/>
    </source>
</evidence>
<dbReference type="InterPro" id="IPR001849">
    <property type="entry name" value="PH_domain"/>
</dbReference>
<evidence type="ECO:0000256" key="4">
    <source>
        <dbReference type="ARBA" id="ARBA00022553"/>
    </source>
</evidence>
<dbReference type="Pfam" id="PF12473">
    <property type="entry name" value="DUF3694"/>
    <property type="match status" value="1"/>
</dbReference>
<keyword evidence="14" id="KW-0968">Cytoplasmic vesicle</keyword>
<evidence type="ECO:0000256" key="3">
    <source>
        <dbReference type="ARBA" id="ARBA00022490"/>
    </source>
</evidence>
<evidence type="ECO:0000256" key="19">
    <source>
        <dbReference type="SAM" id="Coils"/>
    </source>
</evidence>
<comment type="catalytic activity">
    <reaction evidence="16">
        <text>ATP + H2O + a kinesin associated with a microtubule at position (n) = ADP + phosphate a kinesin associated with a microtubule at position (n+1, toward the plus end).</text>
        <dbReference type="EC" id="5.6.1.3"/>
    </reaction>
</comment>
<dbReference type="PROSITE" id="PS00411">
    <property type="entry name" value="KINESIN_MOTOR_1"/>
    <property type="match status" value="1"/>
</dbReference>
<evidence type="ECO:0000256" key="14">
    <source>
        <dbReference type="ARBA" id="ARBA00023329"/>
    </source>
</evidence>
<dbReference type="GO" id="GO:0030658">
    <property type="term" value="C:transport vesicle membrane"/>
    <property type="evidence" value="ECO:0007669"/>
    <property type="project" value="UniProtKB-SubCell"/>
</dbReference>
<keyword evidence="9 19" id="KW-0175">Coiled coil</keyword>
<dbReference type="Gene3D" id="3.40.850.10">
    <property type="entry name" value="Kinesin motor domain"/>
    <property type="match status" value="1"/>
</dbReference>
<dbReference type="SUPFAM" id="SSF49879">
    <property type="entry name" value="SMAD/FHA domain"/>
    <property type="match status" value="1"/>
</dbReference>
<dbReference type="SMART" id="SM00129">
    <property type="entry name" value="KISc"/>
    <property type="match status" value="1"/>
</dbReference>
<evidence type="ECO:0000313" key="23">
    <source>
        <dbReference type="Ensembl" id="ENSDCDP00010027403.1"/>
    </source>
</evidence>
<evidence type="ECO:0000256" key="7">
    <source>
        <dbReference type="ARBA" id="ARBA00022840"/>
    </source>
</evidence>
<evidence type="ECO:0000256" key="17">
    <source>
        <dbReference type="ARBA" id="ARBA00066390"/>
    </source>
</evidence>
<evidence type="ECO:0000259" key="21">
    <source>
        <dbReference type="PROSITE" id="PS50003"/>
    </source>
</evidence>
<dbReference type="GO" id="GO:0008574">
    <property type="term" value="F:plus-end-directed microtubule motor activity"/>
    <property type="evidence" value="ECO:0007669"/>
    <property type="project" value="UniProtKB-EC"/>
</dbReference>